<feature type="domain" description="T6SS Phospholipase effector Tle1-like catalytic" evidence="2">
    <location>
        <begin position="3"/>
        <end position="219"/>
    </location>
</feature>
<sequence>MAKNILIFADGTGQIGGLRPDQRLSNVYKMYRAMRPGPSSPISYHDQVAYYDPGLGAGEIDGVTASKIKSGLEAAVGAGIEDNMIDCYAKIISYYQPGDRIILIGFSRGAYTVRALANMMNLCGVPTRLPDGSPIPRYGSALRAVATEAVKSVYSHGTGKPRDQQPYFTQREEKGRRFRVAYGCTACDGSDNLRGNVEPDFIGVFDTVAALQNVAVAWLVRGAVAIAALLLTVSILSGWHWGWSLVFGLLTGAALTGYIRTVTKQIRYFEESPDSPLSLWNPLNWLKIYRNTHRAYWRKENYDRWLSPKVGFARHALSIDENRADFPRVEWGTQAGVQENDGKNPIWLDQIWFAGCHSDVGGSYPEDESRLSDIALEWMVGELKACIPSILVREELLATTPDPLGLQHDEVWMSDRWYFKKRWKRGPRVVEAQFRLHPTVVERLEAPAVPHPECSQCYRPPQLAGHPQASEFFT</sequence>
<evidence type="ECO:0000313" key="4">
    <source>
        <dbReference type="Proteomes" id="UP000433652"/>
    </source>
</evidence>
<dbReference type="PANTHER" id="PTHR33840">
    <property type="match status" value="1"/>
</dbReference>
<reference evidence="3 4" key="1">
    <citation type="submission" date="2019-12" db="EMBL/GenBank/DDBJ databases">
        <title>Genomic-based taxomic classification of the family Erythrobacteraceae.</title>
        <authorList>
            <person name="Xu L."/>
        </authorList>
    </citation>
    <scope>NUCLEOTIDE SEQUENCE [LARGE SCALE GENOMIC DNA]</scope>
    <source>
        <strain evidence="3 4">MCCC 1K01500</strain>
    </source>
</reference>
<feature type="domain" description="T6SS Phospholipase effector Tle1-like catalytic" evidence="2">
    <location>
        <begin position="279"/>
        <end position="381"/>
    </location>
</feature>
<evidence type="ECO:0000259" key="2">
    <source>
        <dbReference type="Pfam" id="PF09994"/>
    </source>
</evidence>
<dbReference type="PANTHER" id="PTHR33840:SF1">
    <property type="entry name" value="TLE1 PHOSPHOLIPASE DOMAIN-CONTAINING PROTEIN"/>
    <property type="match status" value="1"/>
</dbReference>
<keyword evidence="1" id="KW-0812">Transmembrane</keyword>
<keyword evidence="4" id="KW-1185">Reference proteome</keyword>
<dbReference type="Pfam" id="PF09994">
    <property type="entry name" value="T6SS_Tle1-like_cat"/>
    <property type="match status" value="2"/>
</dbReference>
<gene>
    <name evidence="3" type="ORF">GRI89_15360</name>
</gene>
<protein>
    <submittedName>
        <fullName evidence="3">DUF2235 domain-containing protein</fullName>
    </submittedName>
</protein>
<accession>A0A6I4T0H6</accession>
<dbReference type="EMBL" id="WTYM01000058">
    <property type="protein sequence ID" value="MXO60920.1"/>
    <property type="molecule type" value="Genomic_DNA"/>
</dbReference>
<evidence type="ECO:0000256" key="1">
    <source>
        <dbReference type="SAM" id="Phobius"/>
    </source>
</evidence>
<name>A0A6I4T0H6_9SPHN</name>
<dbReference type="RefSeq" id="WP_159797519.1">
    <property type="nucleotide sequence ID" value="NZ_WTYM01000058.1"/>
</dbReference>
<dbReference type="AlphaFoldDB" id="A0A6I4T0H6"/>
<feature type="transmembrane region" description="Helical" evidence="1">
    <location>
        <begin position="215"/>
        <end position="235"/>
    </location>
</feature>
<proteinExistence type="predicted"/>
<feature type="transmembrane region" description="Helical" evidence="1">
    <location>
        <begin position="241"/>
        <end position="259"/>
    </location>
</feature>
<keyword evidence="1" id="KW-0472">Membrane</keyword>
<organism evidence="3 4">
    <name type="scientific">Croceibacterium salegens</name>
    <dbReference type="NCBI Taxonomy" id="1737568"/>
    <lineage>
        <taxon>Bacteria</taxon>
        <taxon>Pseudomonadati</taxon>
        <taxon>Pseudomonadota</taxon>
        <taxon>Alphaproteobacteria</taxon>
        <taxon>Sphingomonadales</taxon>
        <taxon>Erythrobacteraceae</taxon>
        <taxon>Croceibacterium</taxon>
    </lineage>
</organism>
<dbReference type="Proteomes" id="UP000433652">
    <property type="component" value="Unassembled WGS sequence"/>
</dbReference>
<keyword evidence="1" id="KW-1133">Transmembrane helix</keyword>
<comment type="caution">
    <text evidence="3">The sequence shown here is derived from an EMBL/GenBank/DDBJ whole genome shotgun (WGS) entry which is preliminary data.</text>
</comment>
<evidence type="ECO:0000313" key="3">
    <source>
        <dbReference type="EMBL" id="MXO60920.1"/>
    </source>
</evidence>
<dbReference type="InterPro" id="IPR018712">
    <property type="entry name" value="Tle1-like_cat"/>
</dbReference>
<dbReference type="OrthoDB" id="4378831at2"/>